<evidence type="ECO:0000313" key="4">
    <source>
        <dbReference type="Proteomes" id="UP000095751"/>
    </source>
</evidence>
<proteinExistence type="predicted"/>
<organism evidence="3 4">
    <name type="scientific">Fragilariopsis cylindrus CCMP1102</name>
    <dbReference type="NCBI Taxonomy" id="635003"/>
    <lineage>
        <taxon>Eukaryota</taxon>
        <taxon>Sar</taxon>
        <taxon>Stramenopiles</taxon>
        <taxon>Ochrophyta</taxon>
        <taxon>Bacillariophyta</taxon>
        <taxon>Bacillariophyceae</taxon>
        <taxon>Bacillariophycidae</taxon>
        <taxon>Bacillariales</taxon>
        <taxon>Bacillariaceae</taxon>
        <taxon>Fragilariopsis</taxon>
    </lineage>
</organism>
<name>A0A1E7EZ46_9STRA</name>
<dbReference type="InterPro" id="IPR009057">
    <property type="entry name" value="Homeodomain-like_sf"/>
</dbReference>
<dbReference type="EMBL" id="KV784369">
    <property type="protein sequence ID" value="OEU11099.1"/>
    <property type="molecule type" value="Genomic_DNA"/>
</dbReference>
<feature type="region of interest" description="Disordered" evidence="1">
    <location>
        <begin position="158"/>
        <end position="179"/>
    </location>
</feature>
<evidence type="ECO:0000313" key="3">
    <source>
        <dbReference type="EMBL" id="OEU11099.1"/>
    </source>
</evidence>
<dbReference type="InterPro" id="IPR001005">
    <property type="entry name" value="SANT/Myb"/>
</dbReference>
<dbReference type="KEGG" id="fcy:FRACYDRAFT_246204"/>
<dbReference type="InParanoid" id="A0A1E7EZ46"/>
<protein>
    <recommendedName>
        <fullName evidence="2">Myb-like domain-containing protein</fullName>
    </recommendedName>
</protein>
<keyword evidence="4" id="KW-1185">Reference proteome</keyword>
<dbReference type="Gene3D" id="1.10.10.60">
    <property type="entry name" value="Homeodomain-like"/>
    <property type="match status" value="1"/>
</dbReference>
<sequence>MTPTTPKVLRGVNLYGEKQWILIADRYLPDRSINIISQRYSKLCVMLYKANGIYIDSKGNLLEPPKHESVDDIDEDLVRKQKLILVDPPAILNVHRWSMEEDLSLLKAVPIMGHMWAELGARLIPHRDRGHLRKRYQVLERRVKATITRGYKQAAKVAKQNALKKQPQNNVNDRESYQI</sequence>
<dbReference type="SUPFAM" id="SSF46689">
    <property type="entry name" value="Homeodomain-like"/>
    <property type="match status" value="1"/>
</dbReference>
<gene>
    <name evidence="3" type="ORF">FRACYDRAFT_246204</name>
</gene>
<dbReference type="Proteomes" id="UP000095751">
    <property type="component" value="Unassembled WGS sequence"/>
</dbReference>
<accession>A0A1E7EZ46</accession>
<reference evidence="3 4" key="1">
    <citation type="submission" date="2016-09" db="EMBL/GenBank/DDBJ databases">
        <title>Extensive genetic diversity and differential bi-allelic expression allows diatom success in the polar Southern Ocean.</title>
        <authorList>
            <consortium name="DOE Joint Genome Institute"/>
            <person name="Mock T."/>
            <person name="Otillar R.P."/>
            <person name="Strauss J."/>
            <person name="Dupont C."/>
            <person name="Frickenhaus S."/>
            <person name="Maumus F."/>
            <person name="Mcmullan M."/>
            <person name="Sanges R."/>
            <person name="Schmutz J."/>
            <person name="Toseland A."/>
            <person name="Valas R."/>
            <person name="Veluchamy A."/>
            <person name="Ward B.J."/>
            <person name="Allen A."/>
            <person name="Barry K."/>
            <person name="Falciatore A."/>
            <person name="Ferrante M."/>
            <person name="Fortunato A.E."/>
            <person name="Gloeckner G."/>
            <person name="Gruber A."/>
            <person name="Hipkin R."/>
            <person name="Janech M."/>
            <person name="Kroth P."/>
            <person name="Leese F."/>
            <person name="Lindquist E."/>
            <person name="Lyon B.R."/>
            <person name="Martin J."/>
            <person name="Mayer C."/>
            <person name="Parker M."/>
            <person name="Quesneville H."/>
            <person name="Raymond J."/>
            <person name="Uhlig C."/>
            <person name="Valentin K.U."/>
            <person name="Worden A.Z."/>
            <person name="Armbrust E.V."/>
            <person name="Bowler C."/>
            <person name="Green B."/>
            <person name="Moulton V."/>
            <person name="Van Oosterhout C."/>
            <person name="Grigoriev I."/>
        </authorList>
    </citation>
    <scope>NUCLEOTIDE SEQUENCE [LARGE SCALE GENOMIC DNA]</scope>
    <source>
        <strain evidence="3 4">CCMP1102</strain>
    </source>
</reference>
<evidence type="ECO:0000256" key="1">
    <source>
        <dbReference type="SAM" id="MobiDB-lite"/>
    </source>
</evidence>
<evidence type="ECO:0000259" key="2">
    <source>
        <dbReference type="PROSITE" id="PS50090"/>
    </source>
</evidence>
<feature type="domain" description="Myb-like" evidence="2">
    <location>
        <begin position="96"/>
        <end position="140"/>
    </location>
</feature>
<dbReference type="PROSITE" id="PS50090">
    <property type="entry name" value="MYB_LIKE"/>
    <property type="match status" value="1"/>
</dbReference>
<dbReference type="AlphaFoldDB" id="A0A1E7EZ46"/>
<dbReference type="OrthoDB" id="49309at2759"/>